<gene>
    <name evidence="5" type="ORF">MHI_LOCUS485791</name>
</gene>
<dbReference type="InterPro" id="IPR051965">
    <property type="entry name" value="ChromReg_NeuronalGeneExpr"/>
</dbReference>
<dbReference type="Gene3D" id="1.10.30.10">
    <property type="entry name" value="High mobility group box domain"/>
    <property type="match status" value="2"/>
</dbReference>
<keyword evidence="6" id="KW-1185">Reference proteome</keyword>
<keyword evidence="1 3" id="KW-0238">DNA-binding</keyword>
<dbReference type="Pfam" id="PF09011">
    <property type="entry name" value="HMG_box_2"/>
    <property type="match status" value="1"/>
</dbReference>
<dbReference type="Pfam" id="PF00505">
    <property type="entry name" value="HMG_box"/>
    <property type="match status" value="1"/>
</dbReference>
<dbReference type="EMBL" id="CAJDYZ010007872">
    <property type="protein sequence ID" value="CAD1474734.1"/>
    <property type="molecule type" value="Genomic_DNA"/>
</dbReference>
<dbReference type="PANTHER" id="PTHR46040">
    <property type="entry name" value="HIGH MOBILITY GROUP PROTEIN 2"/>
    <property type="match status" value="1"/>
</dbReference>
<dbReference type="GO" id="GO:0003677">
    <property type="term" value="F:DNA binding"/>
    <property type="evidence" value="ECO:0007669"/>
    <property type="project" value="UniProtKB-UniRule"/>
</dbReference>
<feature type="domain" description="HMG box" evidence="4">
    <location>
        <begin position="46"/>
        <end position="114"/>
    </location>
</feature>
<reference evidence="5" key="1">
    <citation type="submission" date="2020-07" db="EMBL/GenBank/DDBJ databases">
        <authorList>
            <person name="Nazaruddin N."/>
        </authorList>
    </citation>
    <scope>NUCLEOTIDE SEQUENCE</scope>
</reference>
<evidence type="ECO:0000313" key="6">
    <source>
        <dbReference type="Proteomes" id="UP000752696"/>
    </source>
</evidence>
<dbReference type="SMART" id="SM00398">
    <property type="entry name" value="HMG"/>
    <property type="match status" value="2"/>
</dbReference>
<dbReference type="GO" id="GO:0010468">
    <property type="term" value="P:regulation of gene expression"/>
    <property type="evidence" value="ECO:0007669"/>
    <property type="project" value="TreeGrafter"/>
</dbReference>
<comment type="caution">
    <text evidence="5">The sequence shown here is derived from an EMBL/GenBank/DDBJ whole genome shotgun (WGS) entry which is preliminary data.</text>
</comment>
<feature type="non-terminal residue" evidence="5">
    <location>
        <position position="239"/>
    </location>
</feature>
<feature type="DNA-binding region" description="HMG box" evidence="3">
    <location>
        <begin position="147"/>
        <end position="212"/>
    </location>
</feature>
<dbReference type="PROSITE" id="PS50118">
    <property type="entry name" value="HMG_BOX_2"/>
    <property type="match status" value="2"/>
</dbReference>
<dbReference type="Proteomes" id="UP000752696">
    <property type="component" value="Unassembled WGS sequence"/>
</dbReference>
<evidence type="ECO:0000256" key="3">
    <source>
        <dbReference type="PROSITE-ProRule" id="PRU00267"/>
    </source>
</evidence>
<evidence type="ECO:0000256" key="2">
    <source>
        <dbReference type="ARBA" id="ARBA00023242"/>
    </source>
</evidence>
<evidence type="ECO:0000256" key="1">
    <source>
        <dbReference type="ARBA" id="ARBA00023125"/>
    </source>
</evidence>
<feature type="DNA-binding region" description="HMG box" evidence="3">
    <location>
        <begin position="46"/>
        <end position="114"/>
    </location>
</feature>
<dbReference type="SUPFAM" id="SSF47095">
    <property type="entry name" value="HMG-box"/>
    <property type="match status" value="2"/>
</dbReference>
<proteinExistence type="predicted"/>
<evidence type="ECO:0000313" key="5">
    <source>
        <dbReference type="EMBL" id="CAD1474734.1"/>
    </source>
</evidence>
<accession>A0A6V7H5L5</accession>
<dbReference type="OrthoDB" id="5550281at2759"/>
<dbReference type="GO" id="GO:0005634">
    <property type="term" value="C:nucleus"/>
    <property type="evidence" value="ECO:0007669"/>
    <property type="project" value="UniProtKB-UniRule"/>
</dbReference>
<dbReference type="AlphaFoldDB" id="A0A6V7H5L5"/>
<sequence>NFFLNDVMIFLFFAIQCFRNHLLSFHQNITKHALKRLKATIFPPKPKKPESPFLLYVRHVKPQFIKEEPDMKYSEILQRASNEWAKLDFVEKQNFRVEFDKNYKIYTEKLREYDDSVTEEQKQLWKQKKKEYEKADIKKKYEVLGKPKKPLNAYLFYLWSKRKDKDPDIPTQDWIKSVSVSWKALSDEEKEPYITEAMQHNAQYSKDLKKWEMEMIRSGNFDIVRNKTLLEYKNANFEE</sequence>
<keyword evidence="2 3" id="KW-0539">Nucleus</keyword>
<protein>
    <recommendedName>
        <fullName evidence="4">HMG box domain-containing protein</fullName>
    </recommendedName>
</protein>
<name>A0A6V7H5L5_9HYME</name>
<dbReference type="InterPro" id="IPR036910">
    <property type="entry name" value="HMG_box_dom_sf"/>
</dbReference>
<dbReference type="PANTHER" id="PTHR46040:SF3">
    <property type="entry name" value="HIGH MOBILITY GROUP PROTEIN 2"/>
    <property type="match status" value="1"/>
</dbReference>
<organism evidence="5 6">
    <name type="scientific">Heterotrigona itama</name>
    <dbReference type="NCBI Taxonomy" id="395501"/>
    <lineage>
        <taxon>Eukaryota</taxon>
        <taxon>Metazoa</taxon>
        <taxon>Ecdysozoa</taxon>
        <taxon>Arthropoda</taxon>
        <taxon>Hexapoda</taxon>
        <taxon>Insecta</taxon>
        <taxon>Pterygota</taxon>
        <taxon>Neoptera</taxon>
        <taxon>Endopterygota</taxon>
        <taxon>Hymenoptera</taxon>
        <taxon>Apocrita</taxon>
        <taxon>Aculeata</taxon>
        <taxon>Apoidea</taxon>
        <taxon>Anthophila</taxon>
        <taxon>Apidae</taxon>
        <taxon>Heterotrigona</taxon>
    </lineage>
</organism>
<evidence type="ECO:0000259" key="4">
    <source>
        <dbReference type="PROSITE" id="PS50118"/>
    </source>
</evidence>
<dbReference type="InterPro" id="IPR009071">
    <property type="entry name" value="HMG_box_dom"/>
</dbReference>
<feature type="domain" description="HMG box" evidence="4">
    <location>
        <begin position="147"/>
        <end position="212"/>
    </location>
</feature>